<dbReference type="Proteomes" id="UP001054252">
    <property type="component" value="Unassembled WGS sequence"/>
</dbReference>
<feature type="compositionally biased region" description="Polar residues" evidence="9">
    <location>
        <begin position="577"/>
        <end position="592"/>
    </location>
</feature>
<reference evidence="11 12" key="1">
    <citation type="journal article" date="2021" name="Commun. Biol.">
        <title>The genome of Shorea leprosula (Dipterocarpaceae) highlights the ecological relevance of drought in aseasonal tropical rainforests.</title>
        <authorList>
            <person name="Ng K.K.S."/>
            <person name="Kobayashi M.J."/>
            <person name="Fawcett J.A."/>
            <person name="Hatakeyama M."/>
            <person name="Paape T."/>
            <person name="Ng C.H."/>
            <person name="Ang C.C."/>
            <person name="Tnah L.H."/>
            <person name="Lee C.T."/>
            <person name="Nishiyama T."/>
            <person name="Sese J."/>
            <person name="O'Brien M.J."/>
            <person name="Copetti D."/>
            <person name="Mohd Noor M.I."/>
            <person name="Ong R.C."/>
            <person name="Putra M."/>
            <person name="Sireger I.Z."/>
            <person name="Indrioko S."/>
            <person name="Kosugi Y."/>
            <person name="Izuno A."/>
            <person name="Isagi Y."/>
            <person name="Lee S.L."/>
            <person name="Shimizu K.K."/>
        </authorList>
    </citation>
    <scope>NUCLEOTIDE SEQUENCE [LARGE SCALE GENOMIC DNA]</scope>
    <source>
        <strain evidence="11">214</strain>
    </source>
</reference>
<protein>
    <recommendedName>
        <fullName evidence="10">Homeobox domain-containing protein</fullName>
    </recommendedName>
</protein>
<evidence type="ECO:0000313" key="12">
    <source>
        <dbReference type="Proteomes" id="UP001054252"/>
    </source>
</evidence>
<dbReference type="InterPro" id="IPR006563">
    <property type="entry name" value="POX_dom"/>
</dbReference>
<dbReference type="Gene3D" id="1.10.10.60">
    <property type="entry name" value="Homeodomain-like"/>
    <property type="match status" value="1"/>
</dbReference>
<evidence type="ECO:0000256" key="2">
    <source>
        <dbReference type="ARBA" id="ARBA00006454"/>
    </source>
</evidence>
<dbReference type="GO" id="GO:0003677">
    <property type="term" value="F:DNA binding"/>
    <property type="evidence" value="ECO:0007669"/>
    <property type="project" value="UniProtKB-UniRule"/>
</dbReference>
<feature type="DNA-binding region" description="Homeobox" evidence="8">
    <location>
        <begin position="493"/>
        <end position="555"/>
    </location>
</feature>
<dbReference type="Pfam" id="PF07526">
    <property type="entry name" value="POX"/>
    <property type="match status" value="1"/>
</dbReference>
<evidence type="ECO:0000256" key="1">
    <source>
        <dbReference type="ARBA" id="ARBA00004123"/>
    </source>
</evidence>
<evidence type="ECO:0000256" key="8">
    <source>
        <dbReference type="PROSITE-ProRule" id="PRU00108"/>
    </source>
</evidence>
<keyword evidence="7 8" id="KW-0539">Nucleus</keyword>
<evidence type="ECO:0000313" key="11">
    <source>
        <dbReference type="EMBL" id="GKV00161.1"/>
    </source>
</evidence>
<keyword evidence="3" id="KW-0805">Transcription regulation</keyword>
<comment type="similarity">
    <text evidence="2">Belongs to the TALE/BELL homeobox family.</text>
</comment>
<keyword evidence="4 8" id="KW-0238">DNA-binding</keyword>
<dbReference type="PROSITE" id="PS50071">
    <property type="entry name" value="HOMEOBOX_2"/>
    <property type="match status" value="1"/>
</dbReference>
<dbReference type="InterPro" id="IPR001356">
    <property type="entry name" value="HD"/>
</dbReference>
<evidence type="ECO:0000256" key="7">
    <source>
        <dbReference type="ARBA" id="ARBA00023242"/>
    </source>
</evidence>
<evidence type="ECO:0000256" key="6">
    <source>
        <dbReference type="ARBA" id="ARBA00023163"/>
    </source>
</evidence>
<evidence type="ECO:0000259" key="10">
    <source>
        <dbReference type="PROSITE" id="PS50071"/>
    </source>
</evidence>
<gene>
    <name evidence="11" type="ORF">SLEP1_g12901</name>
</gene>
<sequence length="592" mass="65598">MMENDMLSLPVTIASRNPVVIDGISSQMMPYSATASNPSDLNNQDNMLSAFPVLSTLRGDPAVDLHGNVHIINQTRLIDSNSSVTCLGSSLEGDTSLGSSRLTDNLRFQEQFMGQIPVSSSSLASFSAARSGLQENLNNLAISEPTVYPSDFRTSNGCSNVINSPLLTSLNCGFAEASGNMNGKWGFEKSSVPSELGGKTLLRTTFQPYPSMGCIGPNGWMSSNGENVNINYPYGSSKTSSELSLSLTTSEPAVVSRTNIPDQSSEISCSDATRHCLNATRLALKQTSCNTKEPSVSYGSYRQEQVSHLISGSRYLQAIQEILAQIASYSLGNLDQMSYSTGVRANRPSSSGHPAGRWMSIADSDELPDLDSNLQIQMEPAYEKRAAEAKKTQLLTLLQAVDDRYSQCLDEIHTVVSAFHAATELDPQVHARFALQTISFLYKNLRERISNQILAMGANFDSGCTRGKESSFQNSFIQDQWALQQIKKKEHQLWRPQRGLPEKSVSVLRTWMFQNFLHPYPKDAEKHLLAVKSGLTRSQVSNWFINARVRLWKPMIEEMYSEMNRRQARENGEGTDNWRNQMSINSQRYNVN</sequence>
<dbReference type="Pfam" id="PF05920">
    <property type="entry name" value="Homeobox_KN"/>
    <property type="match status" value="1"/>
</dbReference>
<dbReference type="InterPro" id="IPR050224">
    <property type="entry name" value="TALE_homeobox"/>
</dbReference>
<evidence type="ECO:0000256" key="9">
    <source>
        <dbReference type="SAM" id="MobiDB-lite"/>
    </source>
</evidence>
<comment type="caution">
    <text evidence="11">The sequence shown here is derived from an EMBL/GenBank/DDBJ whole genome shotgun (WGS) entry which is preliminary data.</text>
</comment>
<feature type="domain" description="Homeobox" evidence="10">
    <location>
        <begin position="491"/>
        <end position="554"/>
    </location>
</feature>
<dbReference type="SMART" id="SM00574">
    <property type="entry name" value="POX"/>
    <property type="match status" value="1"/>
</dbReference>
<evidence type="ECO:0000256" key="5">
    <source>
        <dbReference type="ARBA" id="ARBA00023155"/>
    </source>
</evidence>
<organism evidence="11 12">
    <name type="scientific">Rubroshorea leprosula</name>
    <dbReference type="NCBI Taxonomy" id="152421"/>
    <lineage>
        <taxon>Eukaryota</taxon>
        <taxon>Viridiplantae</taxon>
        <taxon>Streptophyta</taxon>
        <taxon>Embryophyta</taxon>
        <taxon>Tracheophyta</taxon>
        <taxon>Spermatophyta</taxon>
        <taxon>Magnoliopsida</taxon>
        <taxon>eudicotyledons</taxon>
        <taxon>Gunneridae</taxon>
        <taxon>Pentapetalae</taxon>
        <taxon>rosids</taxon>
        <taxon>malvids</taxon>
        <taxon>Malvales</taxon>
        <taxon>Dipterocarpaceae</taxon>
        <taxon>Rubroshorea</taxon>
    </lineage>
</organism>
<dbReference type="GO" id="GO:0006355">
    <property type="term" value="P:regulation of DNA-templated transcription"/>
    <property type="evidence" value="ECO:0007669"/>
    <property type="project" value="InterPro"/>
</dbReference>
<evidence type="ECO:0000256" key="3">
    <source>
        <dbReference type="ARBA" id="ARBA00023015"/>
    </source>
</evidence>
<dbReference type="GO" id="GO:0005634">
    <property type="term" value="C:nucleus"/>
    <property type="evidence" value="ECO:0007669"/>
    <property type="project" value="UniProtKB-SubCell"/>
</dbReference>
<feature type="region of interest" description="Disordered" evidence="9">
    <location>
        <begin position="569"/>
        <end position="592"/>
    </location>
</feature>
<dbReference type="SMART" id="SM00389">
    <property type="entry name" value="HOX"/>
    <property type="match status" value="1"/>
</dbReference>
<name>A0AAV5IK25_9ROSI</name>
<dbReference type="CDD" id="cd00086">
    <property type="entry name" value="homeodomain"/>
    <property type="match status" value="1"/>
</dbReference>
<evidence type="ECO:0000256" key="4">
    <source>
        <dbReference type="ARBA" id="ARBA00023125"/>
    </source>
</evidence>
<keyword evidence="12" id="KW-1185">Reference proteome</keyword>
<keyword evidence="6" id="KW-0804">Transcription</keyword>
<dbReference type="AlphaFoldDB" id="A0AAV5IK25"/>
<accession>A0AAV5IK25</accession>
<dbReference type="InterPro" id="IPR009057">
    <property type="entry name" value="Homeodomain-like_sf"/>
</dbReference>
<dbReference type="EMBL" id="BPVZ01000015">
    <property type="protein sequence ID" value="GKV00161.1"/>
    <property type="molecule type" value="Genomic_DNA"/>
</dbReference>
<dbReference type="PANTHER" id="PTHR11850">
    <property type="entry name" value="HOMEOBOX PROTEIN TRANSCRIPTION FACTORS"/>
    <property type="match status" value="1"/>
</dbReference>
<keyword evidence="5 8" id="KW-0371">Homeobox</keyword>
<comment type="subcellular location">
    <subcellularLocation>
        <location evidence="1 8">Nucleus</location>
    </subcellularLocation>
</comment>
<dbReference type="SUPFAM" id="SSF46689">
    <property type="entry name" value="Homeodomain-like"/>
    <property type="match status" value="1"/>
</dbReference>
<proteinExistence type="inferred from homology"/>
<dbReference type="InterPro" id="IPR008422">
    <property type="entry name" value="KN_HD"/>
</dbReference>